<organism evidence="7 8">
    <name type="scientific">Candidatus Falkowbacteria bacterium RIFOXYA2_FULL_47_19</name>
    <dbReference type="NCBI Taxonomy" id="1797994"/>
    <lineage>
        <taxon>Bacteria</taxon>
        <taxon>Candidatus Falkowiibacteriota</taxon>
    </lineage>
</organism>
<protein>
    <recommendedName>
        <fullName evidence="9">HTH luxR-type domain-containing protein</fullName>
    </recommendedName>
</protein>
<sequence length="187" mass="21714">MNIGVDEISAIKQCQAGDPEKFGVLYDKYIKKIYDFVYYKTHHRETAEDLTSRIFMKALENIGGFDPGKGTFQAWIYRIARNTVIDHYRTSRAHANIEDVWDLSGNDDPERDIDAKTKLEKVRKYLAKLKPIERDIVIMRVWQGMNHKEIAAVMGKTEAGVKMAFSRTITKLREEMPLAIFLSFFMQ</sequence>
<keyword evidence="2" id="KW-0805">Transcription regulation</keyword>
<evidence type="ECO:0000313" key="7">
    <source>
        <dbReference type="EMBL" id="OGF26295.1"/>
    </source>
</evidence>
<dbReference type="CDD" id="cd06171">
    <property type="entry name" value="Sigma70_r4"/>
    <property type="match status" value="1"/>
</dbReference>
<dbReference type="Pfam" id="PF08281">
    <property type="entry name" value="Sigma70_r4_2"/>
    <property type="match status" value="1"/>
</dbReference>
<evidence type="ECO:0000256" key="4">
    <source>
        <dbReference type="ARBA" id="ARBA00023163"/>
    </source>
</evidence>
<feature type="domain" description="RNA polymerase sigma-70 region 2" evidence="5">
    <location>
        <begin position="25"/>
        <end position="92"/>
    </location>
</feature>
<dbReference type="NCBIfam" id="TIGR02937">
    <property type="entry name" value="sigma70-ECF"/>
    <property type="match status" value="1"/>
</dbReference>
<dbReference type="InterPro" id="IPR013249">
    <property type="entry name" value="RNA_pol_sigma70_r4_t2"/>
</dbReference>
<dbReference type="PANTHER" id="PTHR43133:SF57">
    <property type="entry name" value="RNA POLYMERASE SIGMA-70 FACTOR"/>
    <property type="match status" value="1"/>
</dbReference>
<gene>
    <name evidence="7" type="ORF">A2227_03350</name>
</gene>
<comment type="similarity">
    <text evidence="1">Belongs to the sigma-70 factor family. ECF subfamily.</text>
</comment>
<reference evidence="7 8" key="1">
    <citation type="journal article" date="2016" name="Nat. Commun.">
        <title>Thousands of microbial genomes shed light on interconnected biogeochemical processes in an aquifer system.</title>
        <authorList>
            <person name="Anantharaman K."/>
            <person name="Brown C.T."/>
            <person name="Hug L.A."/>
            <person name="Sharon I."/>
            <person name="Castelle C.J."/>
            <person name="Probst A.J."/>
            <person name="Thomas B.C."/>
            <person name="Singh A."/>
            <person name="Wilkins M.J."/>
            <person name="Karaoz U."/>
            <person name="Brodie E.L."/>
            <person name="Williams K.H."/>
            <person name="Hubbard S.S."/>
            <person name="Banfield J.F."/>
        </authorList>
    </citation>
    <scope>NUCLEOTIDE SEQUENCE [LARGE SCALE GENOMIC DNA]</scope>
</reference>
<proteinExistence type="inferred from homology"/>
<dbReference type="InterPro" id="IPR039425">
    <property type="entry name" value="RNA_pol_sigma-70-like"/>
</dbReference>
<dbReference type="STRING" id="1797994.A2227_03350"/>
<dbReference type="AlphaFoldDB" id="A0A1F5SHX9"/>
<evidence type="ECO:0008006" key="9">
    <source>
        <dbReference type="Google" id="ProtNLM"/>
    </source>
</evidence>
<comment type="caution">
    <text evidence="7">The sequence shown here is derived from an EMBL/GenBank/DDBJ whole genome shotgun (WGS) entry which is preliminary data.</text>
</comment>
<evidence type="ECO:0000259" key="6">
    <source>
        <dbReference type="Pfam" id="PF08281"/>
    </source>
</evidence>
<keyword evidence="4" id="KW-0804">Transcription</keyword>
<dbReference type="InterPro" id="IPR036388">
    <property type="entry name" value="WH-like_DNA-bd_sf"/>
</dbReference>
<dbReference type="InterPro" id="IPR013325">
    <property type="entry name" value="RNA_pol_sigma_r2"/>
</dbReference>
<dbReference type="SUPFAM" id="SSF88659">
    <property type="entry name" value="Sigma3 and sigma4 domains of RNA polymerase sigma factors"/>
    <property type="match status" value="1"/>
</dbReference>
<dbReference type="InterPro" id="IPR014284">
    <property type="entry name" value="RNA_pol_sigma-70_dom"/>
</dbReference>
<dbReference type="GO" id="GO:0006352">
    <property type="term" value="P:DNA-templated transcription initiation"/>
    <property type="evidence" value="ECO:0007669"/>
    <property type="project" value="InterPro"/>
</dbReference>
<dbReference type="GO" id="GO:0003677">
    <property type="term" value="F:DNA binding"/>
    <property type="evidence" value="ECO:0007669"/>
    <property type="project" value="InterPro"/>
</dbReference>
<evidence type="ECO:0000256" key="1">
    <source>
        <dbReference type="ARBA" id="ARBA00010641"/>
    </source>
</evidence>
<dbReference type="PANTHER" id="PTHR43133">
    <property type="entry name" value="RNA POLYMERASE ECF-TYPE SIGMA FACTO"/>
    <property type="match status" value="1"/>
</dbReference>
<dbReference type="Gene3D" id="1.10.1740.10">
    <property type="match status" value="1"/>
</dbReference>
<name>A0A1F5SHX9_9BACT</name>
<evidence type="ECO:0000259" key="5">
    <source>
        <dbReference type="Pfam" id="PF04542"/>
    </source>
</evidence>
<dbReference type="Pfam" id="PF04542">
    <property type="entry name" value="Sigma70_r2"/>
    <property type="match status" value="1"/>
</dbReference>
<dbReference type="Proteomes" id="UP000178367">
    <property type="component" value="Unassembled WGS sequence"/>
</dbReference>
<dbReference type="Gene3D" id="1.10.10.10">
    <property type="entry name" value="Winged helix-like DNA-binding domain superfamily/Winged helix DNA-binding domain"/>
    <property type="match status" value="1"/>
</dbReference>
<evidence type="ECO:0000256" key="2">
    <source>
        <dbReference type="ARBA" id="ARBA00023015"/>
    </source>
</evidence>
<keyword evidence="3" id="KW-0731">Sigma factor</keyword>
<dbReference type="InterPro" id="IPR007627">
    <property type="entry name" value="RNA_pol_sigma70_r2"/>
</dbReference>
<accession>A0A1F5SHX9</accession>
<feature type="domain" description="RNA polymerase sigma factor 70 region 4 type 2" evidence="6">
    <location>
        <begin position="120"/>
        <end position="172"/>
    </location>
</feature>
<dbReference type="GO" id="GO:0016987">
    <property type="term" value="F:sigma factor activity"/>
    <property type="evidence" value="ECO:0007669"/>
    <property type="project" value="UniProtKB-KW"/>
</dbReference>
<dbReference type="InterPro" id="IPR013324">
    <property type="entry name" value="RNA_pol_sigma_r3/r4-like"/>
</dbReference>
<evidence type="ECO:0000256" key="3">
    <source>
        <dbReference type="ARBA" id="ARBA00023082"/>
    </source>
</evidence>
<dbReference type="EMBL" id="MFGB01000016">
    <property type="protein sequence ID" value="OGF26295.1"/>
    <property type="molecule type" value="Genomic_DNA"/>
</dbReference>
<evidence type="ECO:0000313" key="8">
    <source>
        <dbReference type="Proteomes" id="UP000178367"/>
    </source>
</evidence>
<dbReference type="SUPFAM" id="SSF88946">
    <property type="entry name" value="Sigma2 domain of RNA polymerase sigma factors"/>
    <property type="match status" value="1"/>
</dbReference>